<comment type="caution">
    <text evidence="1">The sequence shown here is derived from an EMBL/GenBank/DDBJ whole genome shotgun (WGS) entry which is preliminary data.</text>
</comment>
<sequence length="636" mass="76568">MYSQLKKSKSHSKTQMLYKLLEQTELYSLTKDIMDKDLKEFWELCQTAKNEFYYDFQENPIHKVQLFLFKIDEILNNPFNLLMKQKIKSLLIELFAQGTQVPQIFGFIQFKEDKVLLQCSLNIEQQLKTMIKQDQKCQQIDYYYKELLMNSEELLIQITLNYLYEAMMEENQLELKNNQQLDSIYNITNQINKQKFSKNGQKIIELIQNIKKRVNQFQDQITIMKPIGHNNQNQQNQQNEKQTENMVSAQENGKYLIFKILLLLLLKQDIALPDIIKLFKISYVCKQQHMEDRKGFIKVYISQQLIFQISLMVKIKQDAELLKINSSLSYYDESSIRAVKQAIKQHFPEYEYIKFNQVIKSSLELLLKKFDENYEQICATMEDSNVQIVLKKIYKICGKYFQKIEAGIITFQNAQQKFLKNNMLEIGYLLYQIQIKIDKKHNNQSIITYQKQSIEEQNNYQQINYQRSIYEKQLIQYGIINPIFFKFIQNLIQNQIPFPYMFQFLKMGCHRLLIHYRIESTRKLTLKKKFIEFVKQNYDLTMTDDRYINVELLKTIDTEKYVRKEGLAWPLLLYEQCKLIYENRERFKKKLQQLGSNKDFQEIIQQYVGQFESNSIKFKLQQYLLELNNYIKQLKN</sequence>
<proteinExistence type="predicted"/>
<evidence type="ECO:0000313" key="2">
    <source>
        <dbReference type="Proteomes" id="UP000689195"/>
    </source>
</evidence>
<accession>A0A8S1U582</accession>
<keyword evidence="2" id="KW-1185">Reference proteome</keyword>
<dbReference type="OrthoDB" id="292705at2759"/>
<dbReference type="Proteomes" id="UP000689195">
    <property type="component" value="Unassembled WGS sequence"/>
</dbReference>
<dbReference type="EMBL" id="CAJJDO010000032">
    <property type="protein sequence ID" value="CAD8158797.1"/>
    <property type="molecule type" value="Genomic_DNA"/>
</dbReference>
<dbReference type="AlphaFoldDB" id="A0A8S1U582"/>
<gene>
    <name evidence="1" type="ORF">PPENT_87.1.T0320163</name>
</gene>
<protein>
    <submittedName>
        <fullName evidence="1">Uncharacterized protein</fullName>
    </submittedName>
</protein>
<name>A0A8S1U582_9CILI</name>
<reference evidence="1" key="1">
    <citation type="submission" date="2021-01" db="EMBL/GenBank/DDBJ databases">
        <authorList>
            <consortium name="Genoscope - CEA"/>
            <person name="William W."/>
        </authorList>
    </citation>
    <scope>NUCLEOTIDE SEQUENCE</scope>
</reference>
<evidence type="ECO:0000313" key="1">
    <source>
        <dbReference type="EMBL" id="CAD8158797.1"/>
    </source>
</evidence>
<organism evidence="1 2">
    <name type="scientific">Paramecium pentaurelia</name>
    <dbReference type="NCBI Taxonomy" id="43138"/>
    <lineage>
        <taxon>Eukaryota</taxon>
        <taxon>Sar</taxon>
        <taxon>Alveolata</taxon>
        <taxon>Ciliophora</taxon>
        <taxon>Intramacronucleata</taxon>
        <taxon>Oligohymenophorea</taxon>
        <taxon>Peniculida</taxon>
        <taxon>Parameciidae</taxon>
        <taxon>Paramecium</taxon>
    </lineage>
</organism>